<comment type="cofactor">
    <cofactor evidence="1">
        <name>thiamine diphosphate</name>
        <dbReference type="ChEBI" id="CHEBI:58937"/>
    </cofactor>
</comment>
<dbReference type="GO" id="GO:0005777">
    <property type="term" value="C:peroxisome"/>
    <property type="evidence" value="ECO:0007669"/>
    <property type="project" value="TreeGrafter"/>
</dbReference>
<dbReference type="SUPFAM" id="SSF52518">
    <property type="entry name" value="Thiamin diphosphate-binding fold (THDP-binding)"/>
    <property type="match status" value="1"/>
</dbReference>
<dbReference type="GO" id="GO:0001561">
    <property type="term" value="P:fatty acid alpha-oxidation"/>
    <property type="evidence" value="ECO:0007669"/>
    <property type="project" value="TreeGrafter"/>
</dbReference>
<keyword evidence="8" id="KW-1185">Reference proteome</keyword>
<keyword evidence="2" id="KW-0479">Metal-binding</keyword>
<accession>A0A699ZUY0</accession>
<dbReference type="AlphaFoldDB" id="A0A699ZUY0"/>
<proteinExistence type="predicted"/>
<dbReference type="Proteomes" id="UP000485058">
    <property type="component" value="Unassembled WGS sequence"/>
</dbReference>
<evidence type="ECO:0000313" key="7">
    <source>
        <dbReference type="EMBL" id="GFH25030.1"/>
    </source>
</evidence>
<dbReference type="InterPro" id="IPR012000">
    <property type="entry name" value="Thiamin_PyroP_enz_cen_dom"/>
</dbReference>
<name>A0A699ZUY0_HAELA</name>
<evidence type="ECO:0000256" key="2">
    <source>
        <dbReference type="ARBA" id="ARBA00022723"/>
    </source>
</evidence>
<dbReference type="CDD" id="cd07035">
    <property type="entry name" value="TPP_PYR_POX_like"/>
    <property type="match status" value="1"/>
</dbReference>
<dbReference type="GO" id="GO:0016829">
    <property type="term" value="F:lyase activity"/>
    <property type="evidence" value="ECO:0007669"/>
    <property type="project" value="UniProtKB-KW"/>
</dbReference>
<protein>
    <submittedName>
        <fullName evidence="7">2-hydroxyacyl-lyase 1</fullName>
    </submittedName>
</protein>
<dbReference type="GO" id="GO:0000287">
    <property type="term" value="F:magnesium ion binding"/>
    <property type="evidence" value="ECO:0007669"/>
    <property type="project" value="InterPro"/>
</dbReference>
<evidence type="ECO:0000256" key="4">
    <source>
        <dbReference type="ARBA" id="ARBA00023052"/>
    </source>
</evidence>
<gene>
    <name evidence="7" type="ORF">HaLaN_22922</name>
</gene>
<evidence type="ECO:0000313" key="8">
    <source>
        <dbReference type="Proteomes" id="UP000485058"/>
    </source>
</evidence>
<feature type="domain" description="Thiamine pyrophosphate enzyme central" evidence="6">
    <location>
        <begin position="104"/>
        <end position="177"/>
    </location>
</feature>
<dbReference type="Pfam" id="PF00205">
    <property type="entry name" value="TPP_enzyme_M"/>
    <property type="match status" value="1"/>
</dbReference>
<dbReference type="SUPFAM" id="SSF52467">
    <property type="entry name" value="DHS-like NAD/FAD-binding domain"/>
    <property type="match status" value="1"/>
</dbReference>
<reference evidence="7 8" key="1">
    <citation type="submission" date="2020-02" db="EMBL/GenBank/DDBJ databases">
        <title>Draft genome sequence of Haematococcus lacustris strain NIES-144.</title>
        <authorList>
            <person name="Morimoto D."/>
            <person name="Nakagawa S."/>
            <person name="Yoshida T."/>
            <person name="Sawayama S."/>
        </authorList>
    </citation>
    <scope>NUCLEOTIDE SEQUENCE [LARGE SCALE GENOMIC DNA]</scope>
    <source>
        <strain evidence="7 8">NIES-144</strain>
    </source>
</reference>
<dbReference type="InterPro" id="IPR045025">
    <property type="entry name" value="HACL1-like"/>
</dbReference>
<dbReference type="InterPro" id="IPR029061">
    <property type="entry name" value="THDP-binding"/>
</dbReference>
<dbReference type="EMBL" id="BLLF01002697">
    <property type="protein sequence ID" value="GFH25030.1"/>
    <property type="molecule type" value="Genomic_DNA"/>
</dbReference>
<dbReference type="GO" id="GO:0030976">
    <property type="term" value="F:thiamine pyrophosphate binding"/>
    <property type="evidence" value="ECO:0007669"/>
    <property type="project" value="InterPro"/>
</dbReference>
<evidence type="ECO:0000256" key="3">
    <source>
        <dbReference type="ARBA" id="ARBA00022842"/>
    </source>
</evidence>
<evidence type="ECO:0000256" key="1">
    <source>
        <dbReference type="ARBA" id="ARBA00001964"/>
    </source>
</evidence>
<organism evidence="7 8">
    <name type="scientific">Haematococcus lacustris</name>
    <name type="common">Green alga</name>
    <name type="synonym">Haematococcus pluvialis</name>
    <dbReference type="NCBI Taxonomy" id="44745"/>
    <lineage>
        <taxon>Eukaryota</taxon>
        <taxon>Viridiplantae</taxon>
        <taxon>Chlorophyta</taxon>
        <taxon>core chlorophytes</taxon>
        <taxon>Chlorophyceae</taxon>
        <taxon>CS clade</taxon>
        <taxon>Chlamydomonadales</taxon>
        <taxon>Haematococcaceae</taxon>
        <taxon>Haematococcus</taxon>
    </lineage>
</organism>
<evidence type="ECO:0000259" key="6">
    <source>
        <dbReference type="Pfam" id="PF00205"/>
    </source>
</evidence>
<dbReference type="Gene3D" id="3.40.50.970">
    <property type="match status" value="1"/>
</dbReference>
<feature type="non-terminal residue" evidence="7">
    <location>
        <position position="177"/>
    </location>
</feature>
<dbReference type="Gene3D" id="3.40.50.1220">
    <property type="entry name" value="TPP-binding domain"/>
    <property type="match status" value="1"/>
</dbReference>
<evidence type="ECO:0000256" key="5">
    <source>
        <dbReference type="ARBA" id="ARBA00023239"/>
    </source>
</evidence>
<feature type="non-terminal residue" evidence="7">
    <location>
        <position position="1"/>
    </location>
</feature>
<keyword evidence="4" id="KW-0786">Thiamine pyrophosphate</keyword>
<comment type="caution">
    <text evidence="7">The sequence shown here is derived from an EMBL/GenBank/DDBJ whole genome shotgun (WGS) entry which is preliminary data.</text>
</comment>
<keyword evidence="5 7" id="KW-0456">Lyase</keyword>
<dbReference type="PANTHER" id="PTHR43710">
    <property type="entry name" value="2-HYDROXYACYL-COA LYASE"/>
    <property type="match status" value="1"/>
</dbReference>
<sequence>MIAGSCEQDDVGKGGFQEVDQVAALTPYCKYAVQAGGLAAIPSCLAAAVRLASSGRPGACYVDIPSNVFMRPADPALLRNLPALTQPGAPSTTSLLPLLADQLACVAQLLRGAQRPLMVVGKGAALGRAEEAVKQLAEQCDLPVLTTSMGRGVLTDQHPLCVNAARSSALKGADLVL</sequence>
<dbReference type="InterPro" id="IPR029035">
    <property type="entry name" value="DHS-like_NAD/FAD-binding_dom"/>
</dbReference>
<dbReference type="PANTHER" id="PTHR43710:SF2">
    <property type="entry name" value="2-HYDROXYACYL-COA LYASE 1"/>
    <property type="match status" value="1"/>
</dbReference>
<keyword evidence="3" id="KW-0460">Magnesium</keyword>